<geneLocation type="plasmid" evidence="2 3">
    <name>IRBL74_p</name>
</geneLocation>
<dbReference type="Proteomes" id="UP000016944">
    <property type="component" value="Plasmid IRBL74_p"/>
</dbReference>
<keyword evidence="2" id="KW-0614">Plasmid</keyword>
<dbReference type="HOGENOM" id="CLU_2957559_0_0_5"/>
<gene>
    <name evidence="2" type="ORF">BN877_p0511</name>
</gene>
<feature type="region of interest" description="Disordered" evidence="1">
    <location>
        <begin position="1"/>
        <end position="20"/>
    </location>
</feature>
<dbReference type="AlphaFoldDB" id="U4QFC2"/>
<name>U4QFC2_9HYPH</name>
<organism evidence="2 3">
    <name type="scientific">Agrobacterium pusense</name>
    <dbReference type="NCBI Taxonomy" id="648995"/>
    <lineage>
        <taxon>Bacteria</taxon>
        <taxon>Pseudomonadati</taxon>
        <taxon>Pseudomonadota</taxon>
        <taxon>Alphaproteobacteria</taxon>
        <taxon>Hyphomicrobiales</taxon>
        <taxon>Rhizobiaceae</taxon>
        <taxon>Rhizobium/Agrobacterium group</taxon>
        <taxon>Agrobacterium</taxon>
    </lineage>
</organism>
<reference evidence="2 3" key="1">
    <citation type="journal article" date="2013" name="Genome Announc.">
        <title>Complete Genome Sequence of the Sesbania Symbiont and Rice Growth-Promoting Endophyte Rhizobium sp. Strain IRBG74.</title>
        <authorList>
            <person name="Crook M.B."/>
            <person name="Mitra S."/>
            <person name="Ane J.M."/>
            <person name="Sadowsky M.J."/>
            <person name="Gyaneshwar P."/>
        </authorList>
    </citation>
    <scope>NUCLEOTIDE SEQUENCE [LARGE SCALE GENOMIC DNA]</scope>
    <source>
        <strain evidence="2 3">IRBG74</strain>
        <plasmid evidence="3">IRBL74_p</plasmid>
    </source>
</reference>
<evidence type="ECO:0000256" key="1">
    <source>
        <dbReference type="SAM" id="MobiDB-lite"/>
    </source>
</evidence>
<evidence type="ECO:0000313" key="2">
    <source>
        <dbReference type="EMBL" id="CDI12230.1"/>
    </source>
</evidence>
<proteinExistence type="predicted"/>
<sequence length="59" mass="6627">MRNMISGLRNLGNALTSADGPGNRQMRSLFVAVLREHDISFIKLGDSIESGRLHHHDRK</sequence>
<dbReference type="EMBL" id="HG518324">
    <property type="protein sequence ID" value="CDI12230.1"/>
    <property type="molecule type" value="Genomic_DNA"/>
</dbReference>
<accession>U4QFC2</accession>
<protein>
    <submittedName>
        <fullName evidence="2">Uncharacterized protein</fullName>
    </submittedName>
</protein>
<dbReference type="KEGG" id="rir:BN877_p0511"/>
<evidence type="ECO:0000313" key="3">
    <source>
        <dbReference type="Proteomes" id="UP000016944"/>
    </source>
</evidence>